<proteinExistence type="predicted"/>
<gene>
    <name evidence="1" type="ORF">BDR25DRAFT_395739</name>
</gene>
<evidence type="ECO:0000313" key="1">
    <source>
        <dbReference type="EMBL" id="KAF2466599.1"/>
    </source>
</evidence>
<reference evidence="1" key="1">
    <citation type="journal article" date="2020" name="Stud. Mycol.">
        <title>101 Dothideomycetes genomes: a test case for predicting lifestyles and emergence of pathogens.</title>
        <authorList>
            <person name="Haridas S."/>
            <person name="Albert R."/>
            <person name="Binder M."/>
            <person name="Bloem J."/>
            <person name="Labutti K."/>
            <person name="Salamov A."/>
            <person name="Andreopoulos B."/>
            <person name="Baker S."/>
            <person name="Barry K."/>
            <person name="Bills G."/>
            <person name="Bluhm B."/>
            <person name="Cannon C."/>
            <person name="Castanera R."/>
            <person name="Culley D."/>
            <person name="Daum C."/>
            <person name="Ezra D."/>
            <person name="Gonzalez J."/>
            <person name="Henrissat B."/>
            <person name="Kuo A."/>
            <person name="Liang C."/>
            <person name="Lipzen A."/>
            <person name="Lutzoni F."/>
            <person name="Magnuson J."/>
            <person name="Mondo S."/>
            <person name="Nolan M."/>
            <person name="Ohm R."/>
            <person name="Pangilinan J."/>
            <person name="Park H.-J."/>
            <person name="Ramirez L."/>
            <person name="Alfaro M."/>
            <person name="Sun H."/>
            <person name="Tritt A."/>
            <person name="Yoshinaga Y."/>
            <person name="Zwiers L.-H."/>
            <person name="Turgeon B."/>
            <person name="Goodwin S."/>
            <person name="Spatafora J."/>
            <person name="Crous P."/>
            <person name="Grigoriev I."/>
        </authorList>
    </citation>
    <scope>NUCLEOTIDE SEQUENCE</scope>
    <source>
        <strain evidence="1">ATCC 200398</strain>
    </source>
</reference>
<organism evidence="1 2">
    <name type="scientific">Lindgomyces ingoldianus</name>
    <dbReference type="NCBI Taxonomy" id="673940"/>
    <lineage>
        <taxon>Eukaryota</taxon>
        <taxon>Fungi</taxon>
        <taxon>Dikarya</taxon>
        <taxon>Ascomycota</taxon>
        <taxon>Pezizomycotina</taxon>
        <taxon>Dothideomycetes</taxon>
        <taxon>Pleosporomycetidae</taxon>
        <taxon>Pleosporales</taxon>
        <taxon>Lindgomycetaceae</taxon>
        <taxon>Lindgomyces</taxon>
    </lineage>
</organism>
<comment type="caution">
    <text evidence="1">The sequence shown here is derived from an EMBL/GenBank/DDBJ whole genome shotgun (WGS) entry which is preliminary data.</text>
</comment>
<accession>A0ACB6QI37</accession>
<protein>
    <submittedName>
        <fullName evidence="1">Uncharacterized protein</fullName>
    </submittedName>
</protein>
<keyword evidence="2" id="KW-1185">Reference proteome</keyword>
<name>A0ACB6QI37_9PLEO</name>
<evidence type="ECO:0000313" key="2">
    <source>
        <dbReference type="Proteomes" id="UP000799755"/>
    </source>
</evidence>
<sequence length="269" mass="29507">MGRVGSRSRDGEISRCRKAKAQSKEHRLKVENGTRKSGRKGGRDPQLGLALAHPYHFLGSLIHHLSFTALLPPYGMLSAIDTGTLPSLAIAMGTGFPHFSSRILYCGLRVRKAMLIGKPIVEPSGLHLPYVLSTAIRLCFYDNPDTTLHFPLCQILSLLLISLKPGSAPSPLSYFAFSVSLGVGAAELMCLIAPLNALLCRRANTKSWPSYKAIYRSVLKATGLRTIFLELRPSYFEGFHRISILSKLALPVVQVDPTILNKLAFPLEI</sequence>
<dbReference type="Proteomes" id="UP000799755">
    <property type="component" value="Unassembled WGS sequence"/>
</dbReference>
<dbReference type="EMBL" id="MU003524">
    <property type="protein sequence ID" value="KAF2466599.1"/>
    <property type="molecule type" value="Genomic_DNA"/>
</dbReference>